<keyword evidence="3" id="KW-1185">Reference proteome</keyword>
<name>A0A506XZW5_9MICO</name>
<evidence type="ECO:0000256" key="1">
    <source>
        <dbReference type="SAM" id="SignalP"/>
    </source>
</evidence>
<sequence>MPRRPVPLLLAFATAAAVTVSLTGCVGGGADSPSPKPTASKSALFSSDEEALKAAEKAYQAYLDVTNKVGHGGWKDSSDLASVMEGDLLKTETAGAKDFAARGYVLLGDSSMDSMRVQSARPPVVVYVCRDVSKTDVVDSSGKSIVPAERQSRVPLQVTFGDRDGTLIVSRSVTWSGDDFC</sequence>
<dbReference type="OrthoDB" id="5119803at2"/>
<dbReference type="Proteomes" id="UP000316252">
    <property type="component" value="Unassembled WGS sequence"/>
</dbReference>
<evidence type="ECO:0008006" key="4">
    <source>
        <dbReference type="Google" id="ProtNLM"/>
    </source>
</evidence>
<keyword evidence="1" id="KW-0732">Signal</keyword>
<dbReference type="EMBL" id="VHQG01000002">
    <property type="protein sequence ID" value="TPW75776.1"/>
    <property type="molecule type" value="Genomic_DNA"/>
</dbReference>
<comment type="caution">
    <text evidence="2">The sequence shown here is derived from an EMBL/GenBank/DDBJ whole genome shotgun (WGS) entry which is preliminary data.</text>
</comment>
<dbReference type="PROSITE" id="PS51257">
    <property type="entry name" value="PROKAR_LIPOPROTEIN"/>
    <property type="match status" value="1"/>
</dbReference>
<evidence type="ECO:0000313" key="3">
    <source>
        <dbReference type="Proteomes" id="UP000316252"/>
    </source>
</evidence>
<feature type="signal peptide" evidence="1">
    <location>
        <begin position="1"/>
        <end position="23"/>
    </location>
</feature>
<feature type="chain" id="PRO_5039269337" description="Lipoprotein" evidence="1">
    <location>
        <begin position="24"/>
        <end position="181"/>
    </location>
</feature>
<dbReference type="RefSeq" id="WP_141163136.1">
    <property type="nucleotide sequence ID" value="NZ_VHQG01000002.1"/>
</dbReference>
<protein>
    <recommendedName>
        <fullName evidence="4">Lipoprotein</fullName>
    </recommendedName>
</protein>
<accession>A0A506XZW5</accession>
<organism evidence="2 3">
    <name type="scientific">Schumannella soli</name>
    <dbReference type="NCBI Taxonomy" id="2590779"/>
    <lineage>
        <taxon>Bacteria</taxon>
        <taxon>Bacillati</taxon>
        <taxon>Actinomycetota</taxon>
        <taxon>Actinomycetes</taxon>
        <taxon>Micrococcales</taxon>
        <taxon>Microbacteriaceae</taxon>
        <taxon>Schumannella</taxon>
    </lineage>
</organism>
<evidence type="ECO:0000313" key="2">
    <source>
        <dbReference type="EMBL" id="TPW75776.1"/>
    </source>
</evidence>
<dbReference type="AlphaFoldDB" id="A0A506XZW5"/>
<gene>
    <name evidence="2" type="ORF">FJ657_07875</name>
</gene>
<reference evidence="2 3" key="1">
    <citation type="submission" date="2019-06" db="EMBL/GenBank/DDBJ databases">
        <authorList>
            <person name="Li F."/>
        </authorList>
    </citation>
    <scope>NUCLEOTIDE SEQUENCE [LARGE SCALE GENOMIC DNA]</scope>
    <source>
        <strain evidence="2 3">10F1D-1</strain>
    </source>
</reference>
<proteinExistence type="predicted"/>